<dbReference type="Proteomes" id="UP000799424">
    <property type="component" value="Unassembled WGS sequence"/>
</dbReference>
<keyword evidence="1" id="KW-0863">Zinc-finger</keyword>
<feature type="zinc finger region" description="C3H1-type" evidence="1">
    <location>
        <begin position="130"/>
        <end position="154"/>
    </location>
</feature>
<sequence>EEVTRYQRASRENKGKVMKLRSKVTGRDQKINELETDKGKLEQENYKLKARIDYLEDCLRRAPPTRQPRMPSLTPDPTPDIRDHNEYEHPEVPHDNKLYRNFKANIKYTNGTGKVWPSRYGSNGCWDLGLCQIHFATSSVCRYGSRCEFRHLPLTDDERTYVAKLEPLGSTFLKHSD</sequence>
<evidence type="ECO:0000256" key="1">
    <source>
        <dbReference type="PROSITE-ProRule" id="PRU00723"/>
    </source>
</evidence>
<reference evidence="3" key="1">
    <citation type="journal article" date="2020" name="Stud. Mycol.">
        <title>101 Dothideomycetes genomes: a test case for predicting lifestyles and emergence of pathogens.</title>
        <authorList>
            <person name="Haridas S."/>
            <person name="Albert R."/>
            <person name="Binder M."/>
            <person name="Bloem J."/>
            <person name="Labutti K."/>
            <person name="Salamov A."/>
            <person name="Andreopoulos B."/>
            <person name="Baker S."/>
            <person name="Barry K."/>
            <person name="Bills G."/>
            <person name="Bluhm B."/>
            <person name="Cannon C."/>
            <person name="Castanera R."/>
            <person name="Culley D."/>
            <person name="Daum C."/>
            <person name="Ezra D."/>
            <person name="Gonzalez J."/>
            <person name="Henrissat B."/>
            <person name="Kuo A."/>
            <person name="Liang C."/>
            <person name="Lipzen A."/>
            <person name="Lutzoni F."/>
            <person name="Magnuson J."/>
            <person name="Mondo S."/>
            <person name="Nolan M."/>
            <person name="Ohm R."/>
            <person name="Pangilinan J."/>
            <person name="Park H.-J."/>
            <person name="Ramirez L."/>
            <person name="Alfaro M."/>
            <person name="Sun H."/>
            <person name="Tritt A."/>
            <person name="Yoshinaga Y."/>
            <person name="Zwiers L.-H."/>
            <person name="Turgeon B."/>
            <person name="Goodwin S."/>
            <person name="Spatafora J."/>
            <person name="Crous P."/>
            <person name="Grigoriev I."/>
        </authorList>
    </citation>
    <scope>NUCLEOTIDE SEQUENCE</scope>
    <source>
        <strain evidence="3">CBS 113818</strain>
    </source>
</reference>
<feature type="non-terminal residue" evidence="3">
    <location>
        <position position="1"/>
    </location>
</feature>
<dbReference type="PROSITE" id="PS50103">
    <property type="entry name" value="ZF_C3H1"/>
    <property type="match status" value="1"/>
</dbReference>
<organism evidence="3 4">
    <name type="scientific">Ophiobolus disseminans</name>
    <dbReference type="NCBI Taxonomy" id="1469910"/>
    <lineage>
        <taxon>Eukaryota</taxon>
        <taxon>Fungi</taxon>
        <taxon>Dikarya</taxon>
        <taxon>Ascomycota</taxon>
        <taxon>Pezizomycotina</taxon>
        <taxon>Dothideomycetes</taxon>
        <taxon>Pleosporomycetidae</taxon>
        <taxon>Pleosporales</taxon>
        <taxon>Pleosporineae</taxon>
        <taxon>Phaeosphaeriaceae</taxon>
        <taxon>Ophiobolus</taxon>
    </lineage>
</organism>
<protein>
    <recommendedName>
        <fullName evidence="2">C3H1-type domain-containing protein</fullName>
    </recommendedName>
</protein>
<dbReference type="GO" id="GO:0008270">
    <property type="term" value="F:zinc ion binding"/>
    <property type="evidence" value="ECO:0007669"/>
    <property type="project" value="UniProtKB-KW"/>
</dbReference>
<keyword evidence="1" id="KW-0479">Metal-binding</keyword>
<accession>A0A6A6ZDC2</accession>
<gene>
    <name evidence="3" type="ORF">CC86DRAFT_252617</name>
</gene>
<evidence type="ECO:0000313" key="3">
    <source>
        <dbReference type="EMBL" id="KAF2818996.1"/>
    </source>
</evidence>
<evidence type="ECO:0000259" key="2">
    <source>
        <dbReference type="PROSITE" id="PS50103"/>
    </source>
</evidence>
<keyword evidence="1" id="KW-0862">Zinc</keyword>
<evidence type="ECO:0000313" key="4">
    <source>
        <dbReference type="Proteomes" id="UP000799424"/>
    </source>
</evidence>
<keyword evidence="4" id="KW-1185">Reference proteome</keyword>
<name>A0A6A6ZDC2_9PLEO</name>
<dbReference type="AlphaFoldDB" id="A0A6A6ZDC2"/>
<proteinExistence type="predicted"/>
<dbReference type="InterPro" id="IPR000571">
    <property type="entry name" value="Znf_CCCH"/>
</dbReference>
<feature type="domain" description="C3H1-type" evidence="2">
    <location>
        <begin position="130"/>
        <end position="154"/>
    </location>
</feature>
<dbReference type="OrthoDB" id="3798278at2759"/>
<dbReference type="EMBL" id="MU006247">
    <property type="protein sequence ID" value="KAF2818996.1"/>
    <property type="molecule type" value="Genomic_DNA"/>
</dbReference>
<feature type="non-terminal residue" evidence="3">
    <location>
        <position position="177"/>
    </location>
</feature>